<gene>
    <name evidence="9" type="ORF">KEF85_14330</name>
</gene>
<keyword evidence="2" id="KW-1003">Cell membrane</keyword>
<evidence type="ECO:0000256" key="1">
    <source>
        <dbReference type="ARBA" id="ARBA00004651"/>
    </source>
</evidence>
<feature type="transmembrane region" description="Helical" evidence="7">
    <location>
        <begin position="90"/>
        <end position="108"/>
    </location>
</feature>
<keyword evidence="4 7" id="KW-1133">Transmembrane helix</keyword>
<evidence type="ECO:0000256" key="2">
    <source>
        <dbReference type="ARBA" id="ARBA00022475"/>
    </source>
</evidence>
<dbReference type="PANTHER" id="PTHR30509">
    <property type="entry name" value="P-HYDROXYBENZOIC ACID EFFLUX PUMP SUBUNIT-RELATED"/>
    <property type="match status" value="1"/>
</dbReference>
<dbReference type="PANTHER" id="PTHR30509:SF9">
    <property type="entry name" value="MULTIDRUG RESISTANCE PROTEIN MDTO"/>
    <property type="match status" value="1"/>
</dbReference>
<evidence type="ECO:0000256" key="3">
    <source>
        <dbReference type="ARBA" id="ARBA00022692"/>
    </source>
</evidence>
<accession>A0A975MMB4</accession>
<feature type="transmembrane region" description="Helical" evidence="7">
    <location>
        <begin position="120"/>
        <end position="143"/>
    </location>
</feature>
<keyword evidence="10" id="KW-1185">Reference proteome</keyword>
<feature type="domain" description="Integral membrane bound transporter" evidence="8">
    <location>
        <begin position="409"/>
        <end position="537"/>
    </location>
</feature>
<comment type="similarity">
    <text evidence="6">Belongs to the YccS/YhfK family.</text>
</comment>
<feature type="transmembrane region" description="Helical" evidence="7">
    <location>
        <begin position="528"/>
        <end position="546"/>
    </location>
</feature>
<dbReference type="Pfam" id="PF13515">
    <property type="entry name" value="FUSC_2"/>
    <property type="match status" value="1"/>
</dbReference>
<keyword evidence="3 7" id="KW-0812">Transmembrane</keyword>
<dbReference type="Proteomes" id="UP000676649">
    <property type="component" value="Chromosome"/>
</dbReference>
<feature type="transmembrane region" description="Helical" evidence="7">
    <location>
        <begin position="44"/>
        <end position="70"/>
    </location>
</feature>
<proteinExistence type="inferred from homology"/>
<dbReference type="InterPro" id="IPR049453">
    <property type="entry name" value="Memb_transporter_dom"/>
</dbReference>
<feature type="transmembrane region" description="Helical" evidence="7">
    <location>
        <begin position="503"/>
        <end position="522"/>
    </location>
</feature>
<reference evidence="9" key="1">
    <citation type="submission" date="2021-04" db="EMBL/GenBank/DDBJ databases">
        <title>Draft genome sequence data of methanotrophic Methylovulum sp. strain S1L and Methylomonas sp. strain S2AM isolated from boreal lake water columns.</title>
        <authorList>
            <person name="Rissanen A.J."/>
            <person name="Mangayil R."/>
            <person name="Svenning M.M."/>
            <person name="Khanongnuch R."/>
        </authorList>
    </citation>
    <scope>NUCLEOTIDE SEQUENCE</scope>
    <source>
        <strain evidence="9">S2AM</strain>
    </source>
</reference>
<organism evidence="9 10">
    <name type="scientific">Methylomonas paludis</name>
    <dbReference type="NCBI Taxonomy" id="1173101"/>
    <lineage>
        <taxon>Bacteria</taxon>
        <taxon>Pseudomonadati</taxon>
        <taxon>Pseudomonadota</taxon>
        <taxon>Gammaproteobacteria</taxon>
        <taxon>Methylococcales</taxon>
        <taxon>Methylococcaceae</taxon>
        <taxon>Methylomonas</taxon>
    </lineage>
</organism>
<evidence type="ECO:0000256" key="6">
    <source>
        <dbReference type="ARBA" id="ARBA00043993"/>
    </source>
</evidence>
<dbReference type="AlphaFoldDB" id="A0A975MMB4"/>
<dbReference type="EMBL" id="CP073754">
    <property type="protein sequence ID" value="QWF70493.1"/>
    <property type="molecule type" value="Genomic_DNA"/>
</dbReference>
<feature type="transmembrane region" description="Helical" evidence="7">
    <location>
        <begin position="471"/>
        <end position="491"/>
    </location>
</feature>
<name>A0A975MMB4_9GAMM</name>
<evidence type="ECO:0000256" key="4">
    <source>
        <dbReference type="ARBA" id="ARBA00022989"/>
    </source>
</evidence>
<feature type="transmembrane region" description="Helical" evidence="7">
    <location>
        <begin position="445"/>
        <end position="465"/>
    </location>
</feature>
<dbReference type="RefSeq" id="WP_215581721.1">
    <property type="nucleotide sequence ID" value="NZ_CP073754.1"/>
</dbReference>
<dbReference type="KEGG" id="mpad:KEF85_14330"/>
<evidence type="ECO:0000313" key="10">
    <source>
        <dbReference type="Proteomes" id="UP000676649"/>
    </source>
</evidence>
<evidence type="ECO:0000313" key="9">
    <source>
        <dbReference type="EMBL" id="QWF70493.1"/>
    </source>
</evidence>
<evidence type="ECO:0000256" key="7">
    <source>
        <dbReference type="SAM" id="Phobius"/>
    </source>
</evidence>
<comment type="subcellular location">
    <subcellularLocation>
        <location evidence="1">Cell membrane</location>
        <topology evidence="1">Multi-pass membrane protein</topology>
    </subcellularLocation>
</comment>
<feature type="transmembrane region" description="Helical" evidence="7">
    <location>
        <begin position="163"/>
        <end position="183"/>
    </location>
</feature>
<evidence type="ECO:0000259" key="8">
    <source>
        <dbReference type="Pfam" id="PF13515"/>
    </source>
</evidence>
<keyword evidence="5 7" id="KW-0472">Membrane</keyword>
<sequence length="754" mass="83792">MNLRDTQTVAVPNQSRLWFGTGLIQFLQTELSDFPERRVAALRLFIVTLTISLVSQALHIPPLGAISVLICLSYDAYANAGQSLAFGIRQLGYIIVTALVSVFALMFAGNDPWLLLPLSLIIIALALFHARLIAWPTGIALWYSVSVLYSPSTPDANIYHALWNIPILGVLAIGIWTVVHLTIKPQDPLKQLQANIAGQLAAVAYIFSMRLADSGMSSHEQVSPKPVSAGNFGKILGLLENAELIHPSLYKQHDTYLALLLEIDGLRQFAIWLDQVLTAEYRTQAMTTEKLNVYLALQSACAILCQGLAESREVSEQINALLTDDVLHRYSLQTNPTLLAAMWRALQRISELMHQLHQPLVRPADNSLDEEADSNVAESWFPAWFGYEYWAMHADSLQYGIKFSLGAILCMLVVESLDWPDINTAIPTCLVAAQTSLGADYRLSILRLSGAILGALCAYFYVLVFQSQLDTIIGFALATAPIWALAAWISAGSERIAYMGRQIGFSFALFVLHDFGAVTDLYLPRDRVIGILLGLIVMGVLDYALWPRRSITLARHHCVSALQTLAQFTIRLPDLSHLLKHTLPLRLSAEKDLAAAQDLVIHALLEPDARLADKAKDRTALRAVIKDAGNLSGLLQIRRRYRLLSGQQFSSFPEELQQHSRAFDTALATALENTALVLQGEPQKPWTQIADVHALLKQSYIEHHRIDSLPADLAMEWQLRFMLDQQIMELIEQIQERALDSVSSRLETSPTMVV</sequence>
<protein>
    <submittedName>
        <fullName evidence="9">FUSC family protein</fullName>
    </submittedName>
</protein>
<evidence type="ECO:0000256" key="5">
    <source>
        <dbReference type="ARBA" id="ARBA00023136"/>
    </source>
</evidence>
<dbReference type="GO" id="GO:0005886">
    <property type="term" value="C:plasma membrane"/>
    <property type="evidence" value="ECO:0007669"/>
    <property type="project" value="UniProtKB-SubCell"/>
</dbReference>